<dbReference type="SUPFAM" id="SSF53271">
    <property type="entry name" value="PRTase-like"/>
    <property type="match status" value="1"/>
</dbReference>
<dbReference type="GO" id="GO:0016757">
    <property type="term" value="F:glycosyltransferase activity"/>
    <property type="evidence" value="ECO:0007669"/>
    <property type="project" value="UniProtKB-KW"/>
</dbReference>
<name>A0A1N7JS67_9RHOB</name>
<evidence type="ECO:0000259" key="3">
    <source>
        <dbReference type="Pfam" id="PF18912"/>
    </source>
</evidence>
<keyword evidence="4" id="KW-0328">Glycosyltransferase</keyword>
<dbReference type="STRING" id="633194.SAMN05421759_101186"/>
<dbReference type="InterPro" id="IPR029057">
    <property type="entry name" value="PRTase-like"/>
</dbReference>
<dbReference type="InterPro" id="IPR044005">
    <property type="entry name" value="DZR_2"/>
</dbReference>
<reference evidence="5" key="1">
    <citation type="submission" date="2017-01" db="EMBL/GenBank/DDBJ databases">
        <authorList>
            <person name="Varghese N."/>
            <person name="Submissions S."/>
        </authorList>
    </citation>
    <scope>NUCLEOTIDE SEQUENCE [LARGE SCALE GENOMIC DNA]</scope>
    <source>
        <strain evidence="5">DSM 29430</strain>
    </source>
</reference>
<evidence type="ECO:0000256" key="1">
    <source>
        <dbReference type="ARBA" id="ARBA00008007"/>
    </source>
</evidence>
<protein>
    <submittedName>
        <fullName evidence="4">Predicted amidophosphoribosyltransferases</fullName>
    </submittedName>
</protein>
<dbReference type="InterPro" id="IPR051910">
    <property type="entry name" value="ComF/GntX_DNA_util-trans"/>
</dbReference>
<keyword evidence="5" id="KW-1185">Reference proteome</keyword>
<dbReference type="Pfam" id="PF00156">
    <property type="entry name" value="Pribosyltran"/>
    <property type="match status" value="1"/>
</dbReference>
<dbReference type="Pfam" id="PF18912">
    <property type="entry name" value="DZR_2"/>
    <property type="match status" value="1"/>
</dbReference>
<dbReference type="OrthoDB" id="9779910at2"/>
<dbReference type="InterPro" id="IPR000836">
    <property type="entry name" value="PRTase_dom"/>
</dbReference>
<comment type="similarity">
    <text evidence="1">Belongs to the ComF/GntX family.</text>
</comment>
<dbReference type="EMBL" id="FTOQ01000001">
    <property type="protein sequence ID" value="SIS52121.1"/>
    <property type="molecule type" value="Genomic_DNA"/>
</dbReference>
<dbReference type="PANTHER" id="PTHR47505:SF1">
    <property type="entry name" value="DNA UTILIZATION PROTEIN YHGH"/>
    <property type="match status" value="1"/>
</dbReference>
<evidence type="ECO:0000313" key="4">
    <source>
        <dbReference type="EMBL" id="SIS52121.1"/>
    </source>
</evidence>
<evidence type="ECO:0000259" key="2">
    <source>
        <dbReference type="Pfam" id="PF00156"/>
    </source>
</evidence>
<gene>
    <name evidence="4" type="ORF">SAMN05421759_101186</name>
</gene>
<sequence length="240" mass="25074">MQTLLNAVYPPSCLTCGGLTAENGALCGPCWRETPFIMGAACDACGTPLAGAAEVGTGPALCDTCLSIARPWTRGRAALVYSGKARDLVLKLKHADRHDIAAPAAGWLARAARDLIAPGTLIVPIPLHWSRRLKRRYNQAGLLADALSRKVERPVCHDALTRIRRTPSLDGARREARFDALSGAIAANPKRAPRLAGASVLIVDDVMTSGATCAAATEAAYAAGAQDVCVVALARVAKDA</sequence>
<dbReference type="AlphaFoldDB" id="A0A1N7JS67"/>
<feature type="domain" description="Phosphoribosyltransferase" evidence="2">
    <location>
        <begin position="168"/>
        <end position="235"/>
    </location>
</feature>
<proteinExistence type="inferred from homology"/>
<accession>A0A1N7JS67</accession>
<evidence type="ECO:0000313" key="5">
    <source>
        <dbReference type="Proteomes" id="UP000186684"/>
    </source>
</evidence>
<dbReference type="Proteomes" id="UP000186684">
    <property type="component" value="Unassembled WGS sequence"/>
</dbReference>
<keyword evidence="4" id="KW-0808">Transferase</keyword>
<organism evidence="4 5">
    <name type="scientific">Roseivivax lentus</name>
    <dbReference type="NCBI Taxonomy" id="633194"/>
    <lineage>
        <taxon>Bacteria</taxon>
        <taxon>Pseudomonadati</taxon>
        <taxon>Pseudomonadota</taxon>
        <taxon>Alphaproteobacteria</taxon>
        <taxon>Rhodobacterales</taxon>
        <taxon>Roseobacteraceae</taxon>
        <taxon>Roseivivax</taxon>
    </lineage>
</organism>
<feature type="domain" description="Double zinc ribbon" evidence="3">
    <location>
        <begin position="4"/>
        <end position="66"/>
    </location>
</feature>
<dbReference type="PANTHER" id="PTHR47505">
    <property type="entry name" value="DNA UTILIZATION PROTEIN YHGH"/>
    <property type="match status" value="1"/>
</dbReference>
<dbReference type="Gene3D" id="3.40.50.2020">
    <property type="match status" value="1"/>
</dbReference>
<dbReference type="RefSeq" id="WP_076444083.1">
    <property type="nucleotide sequence ID" value="NZ_FTOQ01000001.1"/>
</dbReference>